<keyword evidence="2" id="KW-0732">Signal</keyword>
<comment type="caution">
    <text evidence="3">The sequence shown here is derived from an EMBL/GenBank/DDBJ whole genome shotgun (WGS) entry which is preliminary data.</text>
</comment>
<protein>
    <submittedName>
        <fullName evidence="3">Uncharacterized protein</fullName>
    </submittedName>
</protein>
<keyword evidence="1" id="KW-0812">Transmembrane</keyword>
<sequence length="134" mass="14101">MLVLLLIVAAAALLVHGVLADQPTEVLAAGVLSLLGIVAVLVDRRRRRGSAPAEEPVDDRAVADEAVVAKRPVKKATKKAVVEADEPQQVVFAVGRTTFHRTDCSSVVGKPVSQADRAQLETGGMTPCRRCLAA</sequence>
<keyword evidence="1" id="KW-0472">Membrane</keyword>
<feature type="chain" id="PRO_5024290691" evidence="2">
    <location>
        <begin position="21"/>
        <end position="134"/>
    </location>
</feature>
<dbReference type="EMBL" id="SDPQ02000004">
    <property type="protein sequence ID" value="KAA1394227.1"/>
    <property type="molecule type" value="Genomic_DNA"/>
</dbReference>
<evidence type="ECO:0000256" key="2">
    <source>
        <dbReference type="SAM" id="SignalP"/>
    </source>
</evidence>
<dbReference type="AlphaFoldDB" id="A0A5M4F8X8"/>
<name>A0A5M4F8X8_9ACTN</name>
<evidence type="ECO:0000313" key="4">
    <source>
        <dbReference type="Proteomes" id="UP000380867"/>
    </source>
</evidence>
<evidence type="ECO:0000313" key="3">
    <source>
        <dbReference type="EMBL" id="KAA1394227.1"/>
    </source>
</evidence>
<dbReference type="RefSeq" id="WP_149690837.1">
    <property type="nucleotide sequence ID" value="NZ_SDPQ02000004.1"/>
</dbReference>
<evidence type="ECO:0000256" key="1">
    <source>
        <dbReference type="SAM" id="Phobius"/>
    </source>
</evidence>
<keyword evidence="4" id="KW-1185">Reference proteome</keyword>
<feature type="transmembrane region" description="Helical" evidence="1">
    <location>
        <begin position="27"/>
        <end position="42"/>
    </location>
</feature>
<feature type="signal peptide" evidence="2">
    <location>
        <begin position="1"/>
        <end position="20"/>
    </location>
</feature>
<gene>
    <name evidence="3" type="ORF">ESP70_018670</name>
</gene>
<dbReference type="Proteomes" id="UP000380867">
    <property type="component" value="Unassembled WGS sequence"/>
</dbReference>
<reference evidence="3" key="1">
    <citation type="submission" date="2019-09" db="EMBL/GenBank/DDBJ databases">
        <authorList>
            <person name="Li J."/>
        </authorList>
    </citation>
    <scope>NUCLEOTIDE SEQUENCE [LARGE SCALE GENOMIC DNA]</scope>
    <source>
        <strain evidence="3">JCM 14732</strain>
    </source>
</reference>
<organism evidence="3 4">
    <name type="scientific">Aeromicrobium ginsengisoli</name>
    <dbReference type="NCBI Taxonomy" id="363867"/>
    <lineage>
        <taxon>Bacteria</taxon>
        <taxon>Bacillati</taxon>
        <taxon>Actinomycetota</taxon>
        <taxon>Actinomycetes</taxon>
        <taxon>Propionibacteriales</taxon>
        <taxon>Nocardioidaceae</taxon>
        <taxon>Aeromicrobium</taxon>
    </lineage>
</organism>
<dbReference type="OrthoDB" id="3874005at2"/>
<keyword evidence="1" id="KW-1133">Transmembrane helix</keyword>
<accession>A0A5M4F8X8</accession>
<proteinExistence type="predicted"/>